<dbReference type="Proteomes" id="UP000597444">
    <property type="component" value="Unassembled WGS sequence"/>
</dbReference>
<evidence type="ECO:0000256" key="1">
    <source>
        <dbReference type="SAM" id="MobiDB-lite"/>
    </source>
</evidence>
<feature type="region of interest" description="Disordered" evidence="1">
    <location>
        <begin position="26"/>
        <end position="200"/>
    </location>
</feature>
<dbReference type="PRINTS" id="PR01217">
    <property type="entry name" value="PRICHEXTENSN"/>
</dbReference>
<feature type="compositionally biased region" description="Pro residues" evidence="1">
    <location>
        <begin position="68"/>
        <end position="120"/>
    </location>
</feature>
<proteinExistence type="predicted"/>
<feature type="region of interest" description="Disordered" evidence="1">
    <location>
        <begin position="393"/>
        <end position="426"/>
    </location>
</feature>
<feature type="compositionally biased region" description="Low complexity" evidence="1">
    <location>
        <begin position="155"/>
        <end position="171"/>
    </location>
</feature>
<sequence length="461" mass="48017">MFSLVGLLSLQTEAYAYTRQQSIVLDVTSTSETATSEKTSDSETTTSENTPTSETTASEKTSAADDPTPTPDDPTPTPDDPTPTPTKEPTPTPTPKPTATPTPKPTATPTPKPTATPTPKPAATATPKPVATATRPTVPVTPVTNGGDVLPTPIAPDATPTEDQPTPEATTAPPPQTTPPDNPVPTPTPKAATTPHDQGTMTTLIVTGSLGMTTLVSAGVLIGVQQRKKKKLAEAMAYSQMQRPSQTEFELAVQVSAPQQAYAPHLMDPNVLNSPAMNDILQQAPDMFMANGAAPANMQGQYDPFAAGMPAQFDPFAAGMQGQNAFPPPQEAVFEQSTALMPNYPQNGPGAASAFYTQPMMTSAQNVAGAPAMPQNDPASASMFYTEPMMTSAQNGMDVPDNSQNGPMGANSSPATPVPPPSIEPGIRTDPRVIAMQKQAQMGIFVLPGQDKQEGTESESL</sequence>
<evidence type="ECO:0000313" key="2">
    <source>
        <dbReference type="EMBL" id="GHO96171.1"/>
    </source>
</evidence>
<feature type="compositionally biased region" description="Polar residues" evidence="1">
    <location>
        <begin position="393"/>
        <end position="415"/>
    </location>
</feature>
<feature type="compositionally biased region" description="Low complexity" evidence="1">
    <location>
        <begin position="28"/>
        <end position="67"/>
    </location>
</feature>
<dbReference type="AlphaFoldDB" id="A0A8J3IVR7"/>
<gene>
    <name evidence="2" type="ORF">KSF_062190</name>
</gene>
<feature type="compositionally biased region" description="Low complexity" evidence="1">
    <location>
        <begin position="121"/>
        <end position="144"/>
    </location>
</feature>
<accession>A0A8J3IVR7</accession>
<comment type="caution">
    <text evidence="2">The sequence shown here is derived from an EMBL/GenBank/DDBJ whole genome shotgun (WGS) entry which is preliminary data.</text>
</comment>
<organism evidence="2 3">
    <name type="scientific">Reticulibacter mediterranei</name>
    <dbReference type="NCBI Taxonomy" id="2778369"/>
    <lineage>
        <taxon>Bacteria</taxon>
        <taxon>Bacillati</taxon>
        <taxon>Chloroflexota</taxon>
        <taxon>Ktedonobacteria</taxon>
        <taxon>Ktedonobacterales</taxon>
        <taxon>Reticulibacteraceae</taxon>
        <taxon>Reticulibacter</taxon>
    </lineage>
</organism>
<dbReference type="EMBL" id="BNJK01000001">
    <property type="protein sequence ID" value="GHO96171.1"/>
    <property type="molecule type" value="Genomic_DNA"/>
</dbReference>
<protein>
    <submittedName>
        <fullName evidence="2">Uncharacterized protein</fullName>
    </submittedName>
</protein>
<keyword evidence="3" id="KW-1185">Reference proteome</keyword>
<name>A0A8J3IVR7_9CHLR</name>
<feature type="compositionally biased region" description="Pro residues" evidence="1">
    <location>
        <begin position="172"/>
        <end position="188"/>
    </location>
</feature>
<evidence type="ECO:0000313" key="3">
    <source>
        <dbReference type="Proteomes" id="UP000597444"/>
    </source>
</evidence>
<reference evidence="2" key="1">
    <citation type="submission" date="2020-10" db="EMBL/GenBank/DDBJ databases">
        <title>Taxonomic study of unclassified bacteria belonging to the class Ktedonobacteria.</title>
        <authorList>
            <person name="Yabe S."/>
            <person name="Wang C.M."/>
            <person name="Zheng Y."/>
            <person name="Sakai Y."/>
            <person name="Cavaletti L."/>
            <person name="Monciardini P."/>
            <person name="Donadio S."/>
        </authorList>
    </citation>
    <scope>NUCLEOTIDE SEQUENCE</scope>
    <source>
        <strain evidence="2">ID150040</strain>
    </source>
</reference>
<dbReference type="RefSeq" id="WP_220206814.1">
    <property type="nucleotide sequence ID" value="NZ_BNJK01000001.1"/>
</dbReference>